<name>A0A5B7JRU8_PORTR</name>
<dbReference type="EMBL" id="VSRR010123727">
    <property type="protein sequence ID" value="MPD00632.1"/>
    <property type="molecule type" value="Genomic_DNA"/>
</dbReference>
<evidence type="ECO:0000313" key="2">
    <source>
        <dbReference type="Proteomes" id="UP000324222"/>
    </source>
</evidence>
<organism evidence="1 2">
    <name type="scientific">Portunus trituberculatus</name>
    <name type="common">Swimming crab</name>
    <name type="synonym">Neptunus trituberculatus</name>
    <dbReference type="NCBI Taxonomy" id="210409"/>
    <lineage>
        <taxon>Eukaryota</taxon>
        <taxon>Metazoa</taxon>
        <taxon>Ecdysozoa</taxon>
        <taxon>Arthropoda</taxon>
        <taxon>Crustacea</taxon>
        <taxon>Multicrustacea</taxon>
        <taxon>Malacostraca</taxon>
        <taxon>Eumalacostraca</taxon>
        <taxon>Eucarida</taxon>
        <taxon>Decapoda</taxon>
        <taxon>Pleocyemata</taxon>
        <taxon>Brachyura</taxon>
        <taxon>Eubrachyura</taxon>
        <taxon>Portunoidea</taxon>
        <taxon>Portunidae</taxon>
        <taxon>Portuninae</taxon>
        <taxon>Portunus</taxon>
    </lineage>
</organism>
<sequence length="142" mass="15672">MSASPAYLQHNTGFHDNYQHFPSLPPSPLPPPSLSPQIPVPVLLNVHQAFTFAAAAATTTIPTTIQLPLACPRPYRHPIPTSFPQLPPYHRQPARSSIKISLVTPLHGLAPPPQTHCRGHSSVYFLVRLIRTLAFAVRNERL</sequence>
<dbReference type="AlphaFoldDB" id="A0A5B7JRU8"/>
<keyword evidence="2" id="KW-1185">Reference proteome</keyword>
<gene>
    <name evidence="1" type="ORF">E2C01_096117</name>
</gene>
<proteinExistence type="predicted"/>
<comment type="caution">
    <text evidence="1">The sequence shown here is derived from an EMBL/GenBank/DDBJ whole genome shotgun (WGS) entry which is preliminary data.</text>
</comment>
<reference evidence="1 2" key="1">
    <citation type="submission" date="2019-05" db="EMBL/GenBank/DDBJ databases">
        <title>Another draft genome of Portunus trituberculatus and its Hox gene families provides insights of decapod evolution.</title>
        <authorList>
            <person name="Jeong J.-H."/>
            <person name="Song I."/>
            <person name="Kim S."/>
            <person name="Choi T."/>
            <person name="Kim D."/>
            <person name="Ryu S."/>
            <person name="Kim W."/>
        </authorList>
    </citation>
    <scope>NUCLEOTIDE SEQUENCE [LARGE SCALE GENOMIC DNA]</scope>
    <source>
        <tissue evidence="1">Muscle</tissue>
    </source>
</reference>
<dbReference type="Proteomes" id="UP000324222">
    <property type="component" value="Unassembled WGS sequence"/>
</dbReference>
<protein>
    <submittedName>
        <fullName evidence="1">Uncharacterized protein</fullName>
    </submittedName>
</protein>
<accession>A0A5B7JRU8</accession>
<evidence type="ECO:0000313" key="1">
    <source>
        <dbReference type="EMBL" id="MPD00632.1"/>
    </source>
</evidence>